<comment type="similarity">
    <text evidence="2">Belongs to the paxM FAD-dependent monooxygenase family.</text>
</comment>
<evidence type="ECO:0000256" key="1">
    <source>
        <dbReference type="ARBA" id="ARBA00001974"/>
    </source>
</evidence>
<dbReference type="Pfam" id="PF01494">
    <property type="entry name" value="FAD_binding_3"/>
    <property type="match status" value="1"/>
</dbReference>
<evidence type="ECO:0000256" key="2">
    <source>
        <dbReference type="ARBA" id="ARBA00007992"/>
    </source>
</evidence>
<dbReference type="SUPFAM" id="SSF54373">
    <property type="entry name" value="FAD-linked reductases, C-terminal domain"/>
    <property type="match status" value="1"/>
</dbReference>
<name>A0A9P5LL10_9HYPO</name>
<dbReference type="GO" id="GO:0004497">
    <property type="term" value="F:monooxygenase activity"/>
    <property type="evidence" value="ECO:0007669"/>
    <property type="project" value="UniProtKB-KW"/>
</dbReference>
<dbReference type="SUPFAM" id="SSF51905">
    <property type="entry name" value="FAD/NAD(P)-binding domain"/>
    <property type="match status" value="1"/>
</dbReference>
<evidence type="ECO:0000313" key="8">
    <source>
        <dbReference type="EMBL" id="KAF7555088.1"/>
    </source>
</evidence>
<keyword evidence="4" id="KW-0274">FAD</keyword>
<dbReference type="OrthoDB" id="417877at2759"/>
<dbReference type="Gene3D" id="3.50.50.60">
    <property type="entry name" value="FAD/NAD(P)-binding domain"/>
    <property type="match status" value="2"/>
</dbReference>
<evidence type="ECO:0000256" key="6">
    <source>
        <dbReference type="ARBA" id="ARBA00023033"/>
    </source>
</evidence>
<evidence type="ECO:0000313" key="9">
    <source>
        <dbReference type="Proteomes" id="UP000722485"/>
    </source>
</evidence>
<dbReference type="GO" id="GO:0044550">
    <property type="term" value="P:secondary metabolite biosynthetic process"/>
    <property type="evidence" value="ECO:0007669"/>
    <property type="project" value="TreeGrafter"/>
</dbReference>
<proteinExistence type="inferred from homology"/>
<organism evidence="8 9">
    <name type="scientific">Cylindrodendrum hubeiense</name>
    <dbReference type="NCBI Taxonomy" id="595255"/>
    <lineage>
        <taxon>Eukaryota</taxon>
        <taxon>Fungi</taxon>
        <taxon>Dikarya</taxon>
        <taxon>Ascomycota</taxon>
        <taxon>Pezizomycotina</taxon>
        <taxon>Sordariomycetes</taxon>
        <taxon>Hypocreomycetidae</taxon>
        <taxon>Hypocreales</taxon>
        <taxon>Nectriaceae</taxon>
        <taxon>Cylindrodendrum</taxon>
    </lineage>
</organism>
<dbReference type="EMBL" id="JAANBB010000024">
    <property type="protein sequence ID" value="KAF7555088.1"/>
    <property type="molecule type" value="Genomic_DNA"/>
</dbReference>
<sequence>MAVDEGLTTHIKVAIIGGGPAGLSAAIQLAKIPFIDWKLYEQKPTISEISTGITLQRNTWALLEKMGASKNLRAKDFFRPTDGHDNQYRNTKTVFEDGFTDAVDLLVGADGIRSITRSFAFPDHTVSYSGLTAYRALVRSSDAEQINGLAKAAIFWYGIGGDWVYTCPLNETDWEITGRFREPDVSDRSSWGRDVDVAVFAAHFAGYCEPLQQLLSLVTSVKRYDYFGSSRLETVVNEGNTVLIGDASHPLSGAFGAGAAFALEDANTLAGALRWAGDRSCRLKDALRLFNEVRSAHYKALYQTLDDVAARRQRISTEKLSEEKHIVAQVENVSQERHTWMYYHDTDVALEEAIELLERFLGTPRISLRVNYYID</sequence>
<accession>A0A9P5LL10</accession>
<keyword evidence="5" id="KW-0560">Oxidoreductase</keyword>
<comment type="caution">
    <text evidence="8">The sequence shown here is derived from an EMBL/GenBank/DDBJ whole genome shotgun (WGS) entry which is preliminary data.</text>
</comment>
<dbReference type="PANTHER" id="PTHR46720:SF3">
    <property type="entry name" value="FAD-BINDING DOMAIN-CONTAINING PROTEIN-RELATED"/>
    <property type="match status" value="1"/>
</dbReference>
<dbReference type="PANTHER" id="PTHR46720">
    <property type="entry name" value="HYDROXYLASE, PUTATIVE (AFU_ORTHOLOGUE AFUA_3G01460)-RELATED"/>
    <property type="match status" value="1"/>
</dbReference>
<evidence type="ECO:0000256" key="3">
    <source>
        <dbReference type="ARBA" id="ARBA00022630"/>
    </source>
</evidence>
<dbReference type="InterPro" id="IPR051104">
    <property type="entry name" value="FAD_monoxygenase"/>
</dbReference>
<comment type="cofactor">
    <cofactor evidence="1">
        <name>FAD</name>
        <dbReference type="ChEBI" id="CHEBI:57692"/>
    </cofactor>
</comment>
<reference evidence="8" key="1">
    <citation type="submission" date="2020-03" db="EMBL/GenBank/DDBJ databases">
        <title>Draft Genome Sequence of Cylindrodendrum hubeiense.</title>
        <authorList>
            <person name="Buettner E."/>
            <person name="Kellner H."/>
        </authorList>
    </citation>
    <scope>NUCLEOTIDE SEQUENCE</scope>
    <source>
        <strain evidence="8">IHI 201604</strain>
    </source>
</reference>
<dbReference type="InterPro" id="IPR036188">
    <property type="entry name" value="FAD/NAD-bd_sf"/>
</dbReference>
<dbReference type="AlphaFoldDB" id="A0A9P5LL10"/>
<dbReference type="PRINTS" id="PR00469">
    <property type="entry name" value="PNDRDTASEII"/>
</dbReference>
<evidence type="ECO:0000256" key="5">
    <source>
        <dbReference type="ARBA" id="ARBA00023002"/>
    </source>
</evidence>
<evidence type="ECO:0000256" key="4">
    <source>
        <dbReference type="ARBA" id="ARBA00022827"/>
    </source>
</evidence>
<gene>
    <name evidence="8" type="ORF">G7Z17_g2442</name>
</gene>
<keyword evidence="3" id="KW-0285">Flavoprotein</keyword>
<protein>
    <recommendedName>
        <fullName evidence="7">FAD-binding domain-containing protein</fullName>
    </recommendedName>
</protein>
<dbReference type="Proteomes" id="UP000722485">
    <property type="component" value="Unassembled WGS sequence"/>
</dbReference>
<feature type="domain" description="FAD-binding" evidence="7">
    <location>
        <begin position="11"/>
        <end position="83"/>
    </location>
</feature>
<dbReference type="InterPro" id="IPR002938">
    <property type="entry name" value="FAD-bd"/>
</dbReference>
<evidence type="ECO:0000259" key="7">
    <source>
        <dbReference type="Pfam" id="PF01494"/>
    </source>
</evidence>
<keyword evidence="6" id="KW-0503">Monooxygenase</keyword>
<dbReference type="GO" id="GO:0071949">
    <property type="term" value="F:FAD binding"/>
    <property type="evidence" value="ECO:0007669"/>
    <property type="project" value="InterPro"/>
</dbReference>
<keyword evidence="9" id="KW-1185">Reference proteome</keyword>